<evidence type="ECO:0000313" key="1">
    <source>
        <dbReference type="EMBL" id="MBW93417.1"/>
    </source>
</evidence>
<protein>
    <submittedName>
        <fullName evidence="1">Uncharacterized protein</fullName>
    </submittedName>
</protein>
<reference evidence="1" key="1">
    <citation type="submission" date="2018-02" db="EMBL/GenBank/DDBJ databases">
        <title>Rhizophora mucronata_Transcriptome.</title>
        <authorList>
            <person name="Meera S.P."/>
            <person name="Sreeshan A."/>
            <person name="Augustine A."/>
        </authorList>
    </citation>
    <scope>NUCLEOTIDE SEQUENCE</scope>
    <source>
        <tissue evidence="1">Leaf</tissue>
    </source>
</reference>
<name>A0A2P2JIV8_RHIMU</name>
<sequence length="62" mass="6952">MNFGLKNVYFLAFVKNPRSNARLKSDRPLFRNPACLASSLDMREKISATTGLVFFSLLPSSL</sequence>
<proteinExistence type="predicted"/>
<dbReference type="EMBL" id="GGEC01012934">
    <property type="protein sequence ID" value="MBW93417.1"/>
    <property type="molecule type" value="Transcribed_RNA"/>
</dbReference>
<dbReference type="AlphaFoldDB" id="A0A2P2JIV8"/>
<organism evidence="1">
    <name type="scientific">Rhizophora mucronata</name>
    <name type="common">Asiatic mangrove</name>
    <dbReference type="NCBI Taxonomy" id="61149"/>
    <lineage>
        <taxon>Eukaryota</taxon>
        <taxon>Viridiplantae</taxon>
        <taxon>Streptophyta</taxon>
        <taxon>Embryophyta</taxon>
        <taxon>Tracheophyta</taxon>
        <taxon>Spermatophyta</taxon>
        <taxon>Magnoliopsida</taxon>
        <taxon>eudicotyledons</taxon>
        <taxon>Gunneridae</taxon>
        <taxon>Pentapetalae</taxon>
        <taxon>rosids</taxon>
        <taxon>fabids</taxon>
        <taxon>Malpighiales</taxon>
        <taxon>Rhizophoraceae</taxon>
        <taxon>Rhizophora</taxon>
    </lineage>
</organism>
<accession>A0A2P2JIV8</accession>